<dbReference type="Gene3D" id="3.40.50.2000">
    <property type="entry name" value="Glycogen Phosphorylase B"/>
    <property type="match status" value="2"/>
</dbReference>
<dbReference type="GO" id="GO:0080044">
    <property type="term" value="F:quercetin 7-O-glucosyltransferase activity"/>
    <property type="evidence" value="ECO:0007669"/>
    <property type="project" value="TreeGrafter"/>
</dbReference>
<reference evidence="3" key="1">
    <citation type="submission" date="2015-06" db="UniProtKB">
        <authorList>
            <consortium name="EnsemblPlants"/>
        </authorList>
    </citation>
    <scope>IDENTIFICATION</scope>
</reference>
<dbReference type="PANTHER" id="PTHR11926">
    <property type="entry name" value="GLUCOSYL/GLUCURONOSYL TRANSFERASES"/>
    <property type="match status" value="1"/>
</dbReference>
<dbReference type="AlphaFoldDB" id="N1QSA5"/>
<evidence type="ECO:0000313" key="3">
    <source>
        <dbReference type="EnsemblPlants" id="EMT00660"/>
    </source>
</evidence>
<organism evidence="3">
    <name type="scientific">Aegilops tauschii</name>
    <name type="common">Tausch's goatgrass</name>
    <name type="synonym">Aegilops squarrosa</name>
    <dbReference type="NCBI Taxonomy" id="37682"/>
    <lineage>
        <taxon>Eukaryota</taxon>
        <taxon>Viridiplantae</taxon>
        <taxon>Streptophyta</taxon>
        <taxon>Embryophyta</taxon>
        <taxon>Tracheophyta</taxon>
        <taxon>Spermatophyta</taxon>
        <taxon>Magnoliopsida</taxon>
        <taxon>Liliopsida</taxon>
        <taxon>Poales</taxon>
        <taxon>Poaceae</taxon>
        <taxon>BOP clade</taxon>
        <taxon>Pooideae</taxon>
        <taxon>Triticodae</taxon>
        <taxon>Triticeae</taxon>
        <taxon>Triticinae</taxon>
        <taxon>Aegilops</taxon>
    </lineage>
</organism>
<dbReference type="SUPFAM" id="SSF53756">
    <property type="entry name" value="UDP-Glycosyltransferase/glycogen phosphorylase"/>
    <property type="match status" value="1"/>
</dbReference>
<dbReference type="GO" id="GO:0080043">
    <property type="term" value="F:quercetin 3-O-glucosyltransferase activity"/>
    <property type="evidence" value="ECO:0007669"/>
    <property type="project" value="TreeGrafter"/>
</dbReference>
<name>N1QSA5_AEGTA</name>
<dbReference type="ExpressionAtlas" id="N1QSA5">
    <property type="expression patterns" value="baseline"/>
</dbReference>
<evidence type="ECO:0000256" key="1">
    <source>
        <dbReference type="ARBA" id="ARBA00009995"/>
    </source>
</evidence>
<sequence length="439" mass="47650">MDDAAVHVLVFPWPRQGHINPMLHFATALVDAGVQVTFLHTERNLRRLAQAPPPGLRLLSIPDGQPDGHPPGFLELLESMSTTGSAAYRALLSAADAPVTCVVADSTIPFAFDIAEELGIPSLAFVTHSACSYLAILSMPKLVELGETAFPADDLVRGVPGMEGFLRRRDLPRGLCCAERGGEDPLVLKIAEVTARTSKARALIVNTAASMERSALAHIASCTTDVFAVGPLHARSRFAASASLWREGGAGVAMAGQPRRPEQFTEFLSGLAATGYAFLWVLRPGMVQMTSSALLRETVAAVGGRNGRVVEWAPQRDVLRHRAVGCFLTHAGWNSTLECAVEGVPMVCWPFFADQQTNSRFVGAVWRTGLDMKDVCDRRVVERTVREVMVSDEIKEAAQAMAQQLRLDVAEVGSSSFEFERLVRFIRELNISSRISDEA</sequence>
<dbReference type="InterPro" id="IPR002213">
    <property type="entry name" value="UDP_glucos_trans"/>
</dbReference>
<protein>
    <submittedName>
        <fullName evidence="3">Cytokinin-O-glucosyltransferase 2</fullName>
    </submittedName>
</protein>
<accession>N1QSA5</accession>
<dbReference type="CDD" id="cd03784">
    <property type="entry name" value="GT1_Gtf-like"/>
    <property type="match status" value="1"/>
</dbReference>
<proteinExistence type="inferred from homology"/>
<dbReference type="PANTHER" id="PTHR11926:SF1392">
    <property type="entry name" value="GLYCOSYLTRANSFERASE"/>
    <property type="match status" value="1"/>
</dbReference>
<keyword evidence="2" id="KW-0808">Transferase</keyword>
<evidence type="ECO:0000256" key="2">
    <source>
        <dbReference type="ARBA" id="ARBA00022679"/>
    </source>
</evidence>
<dbReference type="EnsemblPlants" id="EMT00660">
    <property type="protein sequence ID" value="EMT00660"/>
    <property type="gene ID" value="F775_26484"/>
</dbReference>
<comment type="similarity">
    <text evidence="1">Belongs to the UDP-glycosyltransferase family.</text>
</comment>
<dbReference type="Pfam" id="PF00201">
    <property type="entry name" value="UDPGT"/>
    <property type="match status" value="1"/>
</dbReference>